<protein>
    <submittedName>
        <fullName evidence="11">Wzz/FepE/Etk N-terminal domain-containing protein</fullName>
    </submittedName>
</protein>
<dbReference type="InterPro" id="IPR014345">
    <property type="entry name" value="XrtA_polysacc_chain"/>
</dbReference>
<feature type="region of interest" description="Disordered" evidence="7">
    <location>
        <begin position="248"/>
        <end position="267"/>
    </location>
</feature>
<comment type="subcellular location">
    <subcellularLocation>
        <location evidence="1">Cell membrane</location>
        <topology evidence="1">Multi-pass membrane protein</topology>
    </subcellularLocation>
</comment>
<dbReference type="InterPro" id="IPR050445">
    <property type="entry name" value="Bact_polysacc_biosynth/exp"/>
</dbReference>
<keyword evidence="6" id="KW-0175">Coiled coil</keyword>
<feature type="compositionally biased region" description="Low complexity" evidence="7">
    <location>
        <begin position="248"/>
        <end position="258"/>
    </location>
</feature>
<keyword evidence="2" id="KW-1003">Cell membrane</keyword>
<dbReference type="InterPro" id="IPR032807">
    <property type="entry name" value="GNVR"/>
</dbReference>
<feature type="domain" description="Tyrosine-protein kinase G-rich" evidence="10">
    <location>
        <begin position="366"/>
        <end position="443"/>
    </location>
</feature>
<dbReference type="RefSeq" id="WP_270078745.1">
    <property type="nucleotide sequence ID" value="NZ_CP115174.1"/>
</dbReference>
<evidence type="ECO:0000313" key="11">
    <source>
        <dbReference type="EMBL" id="WBO24116.1"/>
    </source>
</evidence>
<evidence type="ECO:0000313" key="12">
    <source>
        <dbReference type="Proteomes" id="UP001210865"/>
    </source>
</evidence>
<proteinExistence type="predicted"/>
<dbReference type="EMBL" id="CP115174">
    <property type="protein sequence ID" value="WBO24116.1"/>
    <property type="molecule type" value="Genomic_DNA"/>
</dbReference>
<keyword evidence="5 8" id="KW-0472">Membrane</keyword>
<dbReference type="Proteomes" id="UP001210865">
    <property type="component" value="Chromosome"/>
</dbReference>
<evidence type="ECO:0000259" key="10">
    <source>
        <dbReference type="Pfam" id="PF13807"/>
    </source>
</evidence>
<feature type="transmembrane region" description="Helical" evidence="8">
    <location>
        <begin position="422"/>
        <end position="441"/>
    </location>
</feature>
<evidence type="ECO:0000256" key="5">
    <source>
        <dbReference type="ARBA" id="ARBA00023136"/>
    </source>
</evidence>
<name>A0ABY7NRE7_9SPHN</name>
<evidence type="ECO:0000256" key="2">
    <source>
        <dbReference type="ARBA" id="ARBA00022475"/>
    </source>
</evidence>
<keyword evidence="3 8" id="KW-0812">Transmembrane</keyword>
<evidence type="ECO:0000256" key="7">
    <source>
        <dbReference type="SAM" id="MobiDB-lite"/>
    </source>
</evidence>
<evidence type="ECO:0000256" key="3">
    <source>
        <dbReference type="ARBA" id="ARBA00022692"/>
    </source>
</evidence>
<evidence type="ECO:0000256" key="6">
    <source>
        <dbReference type="SAM" id="Coils"/>
    </source>
</evidence>
<dbReference type="NCBIfam" id="TIGR03007">
    <property type="entry name" value="pepcterm_ChnLen"/>
    <property type="match status" value="1"/>
</dbReference>
<feature type="transmembrane region" description="Helical" evidence="8">
    <location>
        <begin position="453"/>
        <end position="471"/>
    </location>
</feature>
<keyword evidence="4 8" id="KW-1133">Transmembrane helix</keyword>
<organism evidence="11 12">
    <name type="scientific">Sphingomonas abietis</name>
    <dbReference type="NCBI Taxonomy" id="3012344"/>
    <lineage>
        <taxon>Bacteria</taxon>
        <taxon>Pseudomonadati</taxon>
        <taxon>Pseudomonadota</taxon>
        <taxon>Alphaproteobacteria</taxon>
        <taxon>Sphingomonadales</taxon>
        <taxon>Sphingomonadaceae</taxon>
        <taxon>Sphingomonas</taxon>
    </lineage>
</organism>
<feature type="transmembrane region" description="Helical" evidence="8">
    <location>
        <begin position="483"/>
        <end position="503"/>
    </location>
</feature>
<feature type="transmembrane region" description="Helical" evidence="8">
    <location>
        <begin position="20"/>
        <end position="40"/>
    </location>
</feature>
<evidence type="ECO:0000259" key="9">
    <source>
        <dbReference type="Pfam" id="PF02706"/>
    </source>
</evidence>
<dbReference type="PANTHER" id="PTHR32309">
    <property type="entry name" value="TYROSINE-PROTEIN KINASE"/>
    <property type="match status" value="1"/>
</dbReference>
<dbReference type="InterPro" id="IPR003856">
    <property type="entry name" value="LPS_length_determ_N"/>
</dbReference>
<evidence type="ECO:0000256" key="1">
    <source>
        <dbReference type="ARBA" id="ARBA00004651"/>
    </source>
</evidence>
<sequence length="512" mass="54094">MQAILDEIRIGIHAVWRRRWLALAVAWAIALVGWLAISLIPNTYQSKAKIYITPQSILPQAVGISANDQQQDIDSFRQTLTSADNLTGIVKSTPELAKQAGTPRDLAAQVTRLSNAIAIKSTQDNLFELDVSLSGGGYTDSQNAHLTQIVGQKVLDAFYSSYSAGNADEAQRSLKFLDAQLAQRGAQLQDAENKQQAFETKYMGMLPGTGSIADRMQAAQSQLQDVETNLAAAQSSLAAVNGQLAGTPATIAGPPSATGAGGPRERMGQLQAQLAADQAQGWTDQHPDVIALKSQIARLSGAAAADVGGGANSQPNPAYLSLRSMQADKQATYAALSTRRAQLQADLASFAAKQAGAPELTAQQSQLSRDHDVLQQQYDKMLQDREAIKLRADAQSSDGSVQFRVIDPPSFSRVPAKPMRPVLLIAVLIVACAGGAAVAFLRQKLLSSYSTPAGLAAASGLPVLGAVSYVRGPKQKAVEKQQLKWFAGAGGALAGALMLLLAVEFVQRGLMA</sequence>
<keyword evidence="12" id="KW-1185">Reference proteome</keyword>
<dbReference type="Pfam" id="PF02706">
    <property type="entry name" value="Wzz"/>
    <property type="match status" value="1"/>
</dbReference>
<feature type="domain" description="Polysaccharide chain length determinant N-terminal" evidence="9">
    <location>
        <begin position="14"/>
        <end position="88"/>
    </location>
</feature>
<dbReference type="Pfam" id="PF13807">
    <property type="entry name" value="GNVR"/>
    <property type="match status" value="1"/>
</dbReference>
<evidence type="ECO:0000256" key="4">
    <source>
        <dbReference type="ARBA" id="ARBA00022989"/>
    </source>
</evidence>
<dbReference type="PANTHER" id="PTHR32309:SF13">
    <property type="entry name" value="FERRIC ENTEROBACTIN TRANSPORT PROTEIN FEPE"/>
    <property type="match status" value="1"/>
</dbReference>
<reference evidence="11 12" key="1">
    <citation type="submission" date="2022-12" db="EMBL/GenBank/DDBJ databases">
        <title>Sphingomonas abieness sp. nov., an endophytic bacterium isolated from Abies koreana.</title>
        <authorList>
            <person name="Jiang L."/>
            <person name="Lee J."/>
        </authorList>
    </citation>
    <scope>NUCLEOTIDE SEQUENCE [LARGE SCALE GENOMIC DNA]</scope>
    <source>
        <strain evidence="12">PAMB 00755</strain>
    </source>
</reference>
<accession>A0ABY7NRE7</accession>
<evidence type="ECO:0000256" key="8">
    <source>
        <dbReference type="SAM" id="Phobius"/>
    </source>
</evidence>
<gene>
    <name evidence="11" type="ORF">PBT88_08410</name>
</gene>
<feature type="coiled-coil region" evidence="6">
    <location>
        <begin position="174"/>
        <end position="243"/>
    </location>
</feature>